<reference evidence="1" key="2">
    <citation type="submission" date="2012-12" db="EMBL/GenBank/DDBJ databases">
        <authorList>
            <person name="Gao Y.W."/>
            <person name="Fan S.T."/>
            <person name="Sun H.T."/>
            <person name="Wang Z."/>
            <person name="Gao X.L."/>
            <person name="Li Y.G."/>
            <person name="Wang T.C."/>
            <person name="Zhang K."/>
            <person name="Xu W.W."/>
            <person name="Yu Z.J."/>
            <person name="Xia X.Z."/>
        </authorList>
    </citation>
    <scope>NUCLEOTIDE SEQUENCE</scope>
    <source>
        <strain evidence="1">FR3</strain>
    </source>
</reference>
<dbReference type="EMBL" id="CAAKNF010000193">
    <property type="protein sequence ID" value="VIO93418.1"/>
    <property type="molecule type" value="Genomic_DNA"/>
</dbReference>
<dbReference type="GeneID" id="66059725"/>
<reference evidence="1 3" key="1">
    <citation type="journal article" date="2007" name="Science">
        <title>Draft genome of the filarial nematode parasite Brugia malayi.</title>
        <authorList>
            <person name="Ghedin E."/>
            <person name="Wang S."/>
            <person name="Spiro D."/>
            <person name="Caler E."/>
            <person name="Zhao Q."/>
            <person name="Crabtree J."/>
            <person name="Allen J.E."/>
            <person name="Delcher A.L."/>
            <person name="Guiliano D.B."/>
            <person name="Miranda-Saavedra D."/>
            <person name="Angiuoli S.V."/>
            <person name="Creasy T."/>
            <person name="Amedeo P."/>
            <person name="Haas B."/>
            <person name="El-Sayed N.M."/>
            <person name="Wortman J.R."/>
            <person name="Feldblyum T."/>
            <person name="Tallon L."/>
            <person name="Schatz M."/>
            <person name="Shumway M."/>
            <person name="Koo H."/>
            <person name="Salzberg S.L."/>
            <person name="Schobel S."/>
            <person name="Pertea M."/>
            <person name="Pop M."/>
            <person name="White O."/>
            <person name="Barton G.J."/>
            <person name="Carlow C.K."/>
            <person name="Crawford M.J."/>
            <person name="Daub J."/>
            <person name="Dimmic M.W."/>
            <person name="Estes C.F."/>
            <person name="Foster J.M."/>
            <person name="Ganatra M."/>
            <person name="Gregory W.F."/>
            <person name="Johnson N.M."/>
            <person name="Jin J."/>
            <person name="Komuniecki R."/>
            <person name="Korf I."/>
            <person name="Kumar S."/>
            <person name="Laney S."/>
            <person name="Li B.W."/>
            <person name="Li W."/>
            <person name="Lindblom T.H."/>
            <person name="Lustigman S."/>
            <person name="Ma D."/>
            <person name="Maina C.V."/>
            <person name="Martin D.M."/>
            <person name="McCarter J.P."/>
            <person name="McReynolds L."/>
            <person name="Mitreva M."/>
            <person name="Nutman T.B."/>
            <person name="Parkinson J."/>
            <person name="Peregrin-Alvarez J.M."/>
            <person name="Poole C."/>
            <person name="Ren Q."/>
            <person name="Saunders L."/>
            <person name="Sluder A.E."/>
            <person name="Smith K."/>
            <person name="Stanke M."/>
            <person name="Unnasch T.R."/>
            <person name="Ware J."/>
            <person name="Wei A.D."/>
            <person name="Weil G."/>
            <person name="Williams D.J."/>
            <person name="Zhang Y."/>
            <person name="Williams S.A."/>
            <person name="Fraser-Liggett C."/>
            <person name="Slatko B."/>
            <person name="Blaxter M.L."/>
            <person name="Scott A.L."/>
        </authorList>
    </citation>
    <scope>NUCLEOTIDE SEQUENCE</scope>
    <source>
        <strain evidence="1 3">FR3</strain>
    </source>
</reference>
<dbReference type="AlphaFoldDB" id="A0A0H5S4S5"/>
<dbReference type="CTD" id="66059725"/>
<organism evidence="1">
    <name type="scientific">Brugia malayi</name>
    <name type="common">Filarial nematode worm</name>
    <dbReference type="NCBI Taxonomy" id="6279"/>
    <lineage>
        <taxon>Eukaryota</taxon>
        <taxon>Metazoa</taxon>
        <taxon>Ecdysozoa</taxon>
        <taxon>Nematoda</taxon>
        <taxon>Chromadorea</taxon>
        <taxon>Rhabditida</taxon>
        <taxon>Spirurina</taxon>
        <taxon>Spiruromorpha</taxon>
        <taxon>Filarioidea</taxon>
        <taxon>Onchocercidae</taxon>
        <taxon>Brugia</taxon>
    </lineage>
</organism>
<evidence type="ECO:0000313" key="3">
    <source>
        <dbReference type="Proteomes" id="UP000006672"/>
    </source>
</evidence>
<reference evidence="4" key="4">
    <citation type="submission" date="2019-12" db="UniProtKB">
        <authorList>
            <consortium name="WormBaseParasite"/>
        </authorList>
    </citation>
    <scope>IDENTIFICATION</scope>
</reference>
<evidence type="ECO:0000313" key="1">
    <source>
        <dbReference type="EMBL" id="CRZ23701.1"/>
    </source>
</evidence>
<dbReference type="EMBL" id="LN856913">
    <property type="protein sequence ID" value="CRZ23701.1"/>
    <property type="molecule type" value="Genomic_DNA"/>
</dbReference>
<gene>
    <name evidence="1 4 5" type="ORF">Bm374</name>
    <name evidence="2" type="ORF">BM_BM374</name>
    <name evidence="1" type="ORF">BM_Bm374</name>
</gene>
<accession>A0A0H5S4S5</accession>
<evidence type="ECO:0000313" key="2">
    <source>
        <dbReference type="EMBL" id="VIO93418.1"/>
    </source>
</evidence>
<proteinExistence type="predicted"/>
<reference evidence="2" key="3">
    <citation type="submission" date="2019-04" db="EMBL/GenBank/DDBJ databases">
        <authorList>
            <person name="Howe K."/>
            <person name="Paulini M."/>
            <person name="Williams G."/>
        </authorList>
    </citation>
    <scope>NUCLEOTIDE SEQUENCE [LARGE SCALE GENOMIC DNA]</scope>
    <source>
        <strain evidence="2">FR3</strain>
    </source>
</reference>
<protein>
    <submittedName>
        <fullName evidence="1 4">Bm374</fullName>
    </submittedName>
</protein>
<keyword evidence="3" id="KW-1185">Reference proteome</keyword>
<dbReference type="RefSeq" id="XP_042934278.1">
    <property type="nucleotide sequence ID" value="XM_043078344.1"/>
</dbReference>
<name>A0A0H5S4S5_BRUMA</name>
<sequence>MYQSVKYFFLFFYGCYILREANSRIQGKKE</sequence>
<accession>A0A4E9FBI3</accession>
<dbReference type="KEGG" id="bmy:BM_BM374"/>
<dbReference type="WBParaSite" id="Bm374.1">
    <property type="protein sequence ID" value="Bm374.1"/>
    <property type="gene ID" value="WBGene00220635"/>
</dbReference>
<evidence type="ECO:0000313" key="5">
    <source>
        <dbReference type="WormBase" id="Bm374"/>
    </source>
</evidence>
<evidence type="ECO:0000313" key="4">
    <source>
        <dbReference type="WBParaSite" id="Bm374.1"/>
    </source>
</evidence>
<dbReference type="Proteomes" id="UP000006672">
    <property type="component" value="Unassembled WGS sequence"/>
</dbReference>
<dbReference type="WormBase" id="Bm374">
    <property type="protein sequence ID" value="BM24666"/>
    <property type="gene ID" value="WBGene00220635"/>
</dbReference>